<dbReference type="Pfam" id="PF16868">
    <property type="entry name" value="NMT1_3"/>
    <property type="match status" value="1"/>
</dbReference>
<reference evidence="1 2" key="1">
    <citation type="submission" date="2018-06" db="EMBL/GenBank/DDBJ databases">
        <authorList>
            <consortium name="Pathogen Informatics"/>
            <person name="Doyle S."/>
        </authorList>
    </citation>
    <scope>NUCLEOTIDE SEQUENCE [LARGE SCALE GENOMIC DNA]</scope>
    <source>
        <strain evidence="1 2">NCTC10821</strain>
    </source>
</reference>
<dbReference type="PANTHER" id="PTHR42941">
    <property type="entry name" value="SLL1037 PROTEIN"/>
    <property type="match status" value="1"/>
</dbReference>
<name>A0A378TJX4_9MYCO</name>
<dbReference type="Gene3D" id="3.40.190.10">
    <property type="entry name" value="Periplasmic binding protein-like II"/>
    <property type="match status" value="2"/>
</dbReference>
<dbReference type="AlphaFoldDB" id="A0A378TJX4"/>
<dbReference type="RefSeq" id="WP_172545019.1">
    <property type="nucleotide sequence ID" value="NZ_AP022600.1"/>
</dbReference>
<evidence type="ECO:0000313" key="2">
    <source>
        <dbReference type="Proteomes" id="UP000254978"/>
    </source>
</evidence>
<dbReference type="PROSITE" id="PS51318">
    <property type="entry name" value="TAT"/>
    <property type="match status" value="1"/>
</dbReference>
<dbReference type="NCBIfam" id="TIGR02122">
    <property type="entry name" value="TRAP_TAXI"/>
    <property type="match status" value="1"/>
</dbReference>
<keyword evidence="2" id="KW-1185">Reference proteome</keyword>
<dbReference type="EMBL" id="UGQT01000001">
    <property type="protein sequence ID" value="STZ61112.1"/>
    <property type="molecule type" value="Genomic_DNA"/>
</dbReference>
<proteinExistence type="predicted"/>
<keyword evidence="1" id="KW-0675">Receptor</keyword>
<dbReference type="SUPFAM" id="SSF53850">
    <property type="entry name" value="Periplasmic binding protein-like II"/>
    <property type="match status" value="1"/>
</dbReference>
<dbReference type="InterPro" id="IPR006311">
    <property type="entry name" value="TAT_signal"/>
</dbReference>
<dbReference type="InterPro" id="IPR011852">
    <property type="entry name" value="TRAP_TAXI"/>
</dbReference>
<gene>
    <name evidence="1" type="ORF">NCTC10821_04656</name>
</gene>
<dbReference type="Proteomes" id="UP000254978">
    <property type="component" value="Unassembled WGS sequence"/>
</dbReference>
<accession>A0A378TJX4</accession>
<sequence length="307" mass="31196">MFDRRTALRGAGILGAALALPACQGRPDVELRLAAGESGGFFWEFSGLLAAAAQRAGTDRITPVQSSGSADNLEALHAGRAELALSLIDTVYESPYRSEVTAIGCVYENYFQVAVRTDSAVAALADLRGRSVSTGASGSGAAALSQRVLAAAGLSEPGAVQAVALSMQDAAGGLADGTIDAAMWAGGLPTPAFGAAGTAIRLLDLSDVVGVLRQRFGTAYEAVPVPAGVYGDHGAVTTVGVANVLLARRDVPDGAAAGVVDLLIDDSTQLVPAQAVGSQFLDVQSLILTGDIALHPGAVEEYRRRHG</sequence>
<protein>
    <submittedName>
        <fullName evidence="1">TRAP transporter solute receptor, TAXI family</fullName>
    </submittedName>
</protein>
<evidence type="ECO:0000313" key="1">
    <source>
        <dbReference type="EMBL" id="STZ61112.1"/>
    </source>
</evidence>
<organism evidence="1 2">
    <name type="scientific">Mycolicibacterium tokaiense</name>
    <dbReference type="NCBI Taxonomy" id="39695"/>
    <lineage>
        <taxon>Bacteria</taxon>
        <taxon>Bacillati</taxon>
        <taxon>Actinomycetota</taxon>
        <taxon>Actinomycetes</taxon>
        <taxon>Mycobacteriales</taxon>
        <taxon>Mycobacteriaceae</taxon>
        <taxon>Mycolicibacterium</taxon>
    </lineage>
</organism>
<dbReference type="PANTHER" id="PTHR42941:SF1">
    <property type="entry name" value="SLL1037 PROTEIN"/>
    <property type="match status" value="1"/>
</dbReference>